<gene>
    <name evidence="3" type="ORF">SAMN05216361_0447</name>
</gene>
<name>A0A1M5ELN8_9ALTE</name>
<dbReference type="PANTHER" id="PTHR43747">
    <property type="entry name" value="FAD-BINDING PROTEIN"/>
    <property type="match status" value="1"/>
</dbReference>
<keyword evidence="4" id="KW-1185">Reference proteome</keyword>
<dbReference type="STRING" id="634436.SAMN05216361_0447"/>
<dbReference type="AlphaFoldDB" id="A0A1M5ELN8"/>
<dbReference type="RefSeq" id="WP_217653438.1">
    <property type="nucleotide sequence ID" value="NZ_FQWD01000001.1"/>
</dbReference>
<dbReference type="InterPro" id="IPR006905">
    <property type="entry name" value="Flavin_halogenase"/>
</dbReference>
<sequence length="519" mass="58324">MNRNDIKRVVIVGGGTAGWMTAAALANKLQGLAIDIELIESDSIGTVGVGEATLPHIRFFNSALGIDEAAFMRETEATIKLGIEFCDWGNVGESYIHPFGDFGLPINNVDFYQHWLKHFQSGAITTPLHEYAAGVMSAKHNKFRIPEPSSSNIEQHYGYAYQFDSSLYAKFLRRYAQAKGVIRTEGKIVEVKQHNDTGEVVSLALDNQAIIEGDFFVDCSGFRGLLIEQTLHAGYDDWSEWLPCNRAVAIPCESTNPLMPYTRATAKAAGWQWRIPLQHRTGNGFVYWSEHISDDEACSQLLSALDGKPLAEPNQLYFKAGRRNVCWEKNVVAIGLSSGFLEPLESTSIHLIQEGITTLIELFPQQRVQQQDADEYNRRMALNFERVRDFLLLHYVATKRDDSDMWRYFRNLTLPDSLQTKIELWLSRGYIQRYEFGVFLPPSWIAVLLGQNLMPTGFDPRVNNTSDAEFIQTSERMRKAILNSVNNTPLHREFLTGYGAASNSKPLKSAMASTTSGGN</sequence>
<organism evidence="3 4">
    <name type="scientific">Marisediminitalea aggregata</name>
    <dbReference type="NCBI Taxonomy" id="634436"/>
    <lineage>
        <taxon>Bacteria</taxon>
        <taxon>Pseudomonadati</taxon>
        <taxon>Pseudomonadota</taxon>
        <taxon>Gammaproteobacteria</taxon>
        <taxon>Alteromonadales</taxon>
        <taxon>Alteromonadaceae</taxon>
        <taxon>Marisediminitalea</taxon>
    </lineage>
</organism>
<feature type="binding site" evidence="2">
    <location>
        <begin position="14"/>
        <end position="17"/>
    </location>
    <ligand>
        <name>FAD</name>
        <dbReference type="ChEBI" id="CHEBI:57692"/>
    </ligand>
</feature>
<dbReference type="GO" id="GO:0004497">
    <property type="term" value="F:monooxygenase activity"/>
    <property type="evidence" value="ECO:0007669"/>
    <property type="project" value="InterPro"/>
</dbReference>
<dbReference type="InterPro" id="IPR050816">
    <property type="entry name" value="Flavin-dep_Halogenase_NPB"/>
</dbReference>
<feature type="active site" evidence="1">
    <location>
        <position position="80"/>
    </location>
</feature>
<dbReference type="EMBL" id="FQWD01000001">
    <property type="protein sequence ID" value="SHF80149.1"/>
    <property type="molecule type" value="Genomic_DNA"/>
</dbReference>
<dbReference type="PANTHER" id="PTHR43747:SF4">
    <property type="entry name" value="FLAVIN-DEPENDENT TRYPTOPHAN HALOGENASE"/>
    <property type="match status" value="1"/>
</dbReference>
<dbReference type="Proteomes" id="UP000184520">
    <property type="component" value="Unassembled WGS sequence"/>
</dbReference>
<keyword evidence="2" id="KW-0274">FAD</keyword>
<evidence type="ECO:0000256" key="1">
    <source>
        <dbReference type="PIRSR" id="PIRSR011396-1"/>
    </source>
</evidence>
<dbReference type="InterPro" id="IPR033856">
    <property type="entry name" value="Trp_halogen"/>
</dbReference>
<feature type="binding site" evidence="2">
    <location>
        <position position="349"/>
    </location>
    <ligand>
        <name>FAD</name>
        <dbReference type="ChEBI" id="CHEBI:57692"/>
    </ligand>
</feature>
<evidence type="ECO:0000313" key="3">
    <source>
        <dbReference type="EMBL" id="SHF80149.1"/>
    </source>
</evidence>
<evidence type="ECO:0000313" key="4">
    <source>
        <dbReference type="Proteomes" id="UP000184520"/>
    </source>
</evidence>
<dbReference type="InterPro" id="IPR036188">
    <property type="entry name" value="FAD/NAD-bd_sf"/>
</dbReference>
<dbReference type="SUPFAM" id="SSF51905">
    <property type="entry name" value="FAD/NAD(P)-binding domain"/>
    <property type="match status" value="1"/>
</dbReference>
<dbReference type="PIRSF" id="PIRSF011396">
    <property type="entry name" value="Trp_halogenase"/>
    <property type="match status" value="1"/>
</dbReference>
<dbReference type="GO" id="GO:0000166">
    <property type="term" value="F:nucleotide binding"/>
    <property type="evidence" value="ECO:0007669"/>
    <property type="project" value="UniProtKB-KW"/>
</dbReference>
<feature type="binding site" evidence="2">
    <location>
        <position position="345"/>
    </location>
    <ligand>
        <name>L-tryptophan</name>
        <dbReference type="ChEBI" id="CHEBI:57912"/>
    </ligand>
</feature>
<keyword evidence="2" id="KW-0285">Flavoprotein</keyword>
<feature type="binding site" evidence="2">
    <location>
        <position position="336"/>
    </location>
    <ligand>
        <name>FAD</name>
        <dbReference type="ChEBI" id="CHEBI:57692"/>
    </ligand>
</feature>
<keyword evidence="2" id="KW-0547">Nucleotide-binding</keyword>
<dbReference type="Gene3D" id="3.50.50.60">
    <property type="entry name" value="FAD/NAD(P)-binding domain"/>
    <property type="match status" value="1"/>
</dbReference>
<proteinExistence type="predicted"/>
<feature type="binding site" evidence="2">
    <location>
        <position position="80"/>
    </location>
    <ligand>
        <name>7-chloro-L-tryptophan</name>
        <dbReference type="ChEBI" id="CHEBI:58713"/>
    </ligand>
</feature>
<reference evidence="4" key="1">
    <citation type="submission" date="2016-11" db="EMBL/GenBank/DDBJ databases">
        <authorList>
            <person name="Varghese N."/>
            <person name="Submissions S."/>
        </authorList>
    </citation>
    <scope>NUCLEOTIDE SEQUENCE [LARGE SCALE GENOMIC DNA]</scope>
    <source>
        <strain evidence="4">CGMCC 1.8995</strain>
    </source>
</reference>
<protein>
    <submittedName>
        <fullName evidence="3">Tryptophan halogenase</fullName>
    </submittedName>
</protein>
<evidence type="ECO:0000256" key="2">
    <source>
        <dbReference type="PIRSR" id="PIRSR011396-2"/>
    </source>
</evidence>
<dbReference type="Pfam" id="PF04820">
    <property type="entry name" value="Trp_halogenase"/>
    <property type="match status" value="1"/>
</dbReference>
<accession>A0A1M5ELN8</accession>